<keyword evidence="3" id="KW-1185">Reference proteome</keyword>
<feature type="compositionally biased region" description="Basic and acidic residues" evidence="1">
    <location>
        <begin position="9"/>
        <end position="38"/>
    </location>
</feature>
<name>A0A8H8A1L8_9FUNG</name>
<reference evidence="2 3" key="1">
    <citation type="journal article" name="Sci. Rep.">
        <title>Genome-scale phylogenetic analyses confirm Olpidium as the closest living zoosporic fungus to the non-flagellated, terrestrial fungi.</title>
        <authorList>
            <person name="Chang Y."/>
            <person name="Rochon D."/>
            <person name="Sekimoto S."/>
            <person name="Wang Y."/>
            <person name="Chovatia M."/>
            <person name="Sandor L."/>
            <person name="Salamov A."/>
            <person name="Grigoriev I.V."/>
            <person name="Stajich J.E."/>
            <person name="Spatafora J.W."/>
        </authorList>
    </citation>
    <scope>NUCLEOTIDE SEQUENCE [LARGE SCALE GENOMIC DNA]</scope>
    <source>
        <strain evidence="2">S191</strain>
    </source>
</reference>
<feature type="compositionally biased region" description="Basic residues" evidence="1">
    <location>
        <begin position="83"/>
        <end position="100"/>
    </location>
</feature>
<protein>
    <submittedName>
        <fullName evidence="2">Uncharacterized protein</fullName>
    </submittedName>
</protein>
<gene>
    <name evidence="2" type="ORF">BJ554DRAFT_98</name>
</gene>
<feature type="compositionally biased region" description="Low complexity" evidence="1">
    <location>
        <begin position="39"/>
        <end position="50"/>
    </location>
</feature>
<sequence>MAEFAKGVELPDRGGAGERRARHDGVEVRGQAGERRDVLGAGVVRAAVRGQDADRAVEGRGTEGRRRHSDRRAHQGQHDALRVHIRRRRRRPHAPRRRLRDPRDLRRAHLPHRGPGVRAGGHREGREQGPQPRRGLGSGGRGDGAPARMSAVDPRSRKKKKKKKNILFPFLYPPQGSASGAAPVSRGAQVQNFVALFLFLLCLRRF</sequence>
<comment type="caution">
    <text evidence="2">The sequence shown here is derived from an EMBL/GenBank/DDBJ whole genome shotgun (WGS) entry which is preliminary data.</text>
</comment>
<dbReference type="Proteomes" id="UP000673691">
    <property type="component" value="Unassembled WGS sequence"/>
</dbReference>
<dbReference type="EMBL" id="JAEFCI010000786">
    <property type="protein sequence ID" value="KAG5463331.1"/>
    <property type="molecule type" value="Genomic_DNA"/>
</dbReference>
<dbReference type="AlphaFoldDB" id="A0A8H8A1L8"/>
<feature type="compositionally biased region" description="Basic residues" evidence="1">
    <location>
        <begin position="156"/>
        <end position="165"/>
    </location>
</feature>
<organism evidence="2 3">
    <name type="scientific">Olpidium bornovanus</name>
    <dbReference type="NCBI Taxonomy" id="278681"/>
    <lineage>
        <taxon>Eukaryota</taxon>
        <taxon>Fungi</taxon>
        <taxon>Fungi incertae sedis</taxon>
        <taxon>Olpidiomycota</taxon>
        <taxon>Olpidiomycotina</taxon>
        <taxon>Olpidiomycetes</taxon>
        <taxon>Olpidiales</taxon>
        <taxon>Olpidiaceae</taxon>
        <taxon>Olpidium</taxon>
    </lineage>
</organism>
<feature type="region of interest" description="Disordered" evidence="1">
    <location>
        <begin position="1"/>
        <end position="167"/>
    </location>
</feature>
<feature type="compositionally biased region" description="Basic and acidic residues" evidence="1">
    <location>
        <begin position="72"/>
        <end position="82"/>
    </location>
</feature>
<accession>A0A8H8A1L8</accession>
<evidence type="ECO:0000313" key="2">
    <source>
        <dbReference type="EMBL" id="KAG5463331.1"/>
    </source>
</evidence>
<proteinExistence type="predicted"/>
<feature type="compositionally biased region" description="Basic and acidic residues" evidence="1">
    <location>
        <begin position="51"/>
        <end position="64"/>
    </location>
</feature>
<evidence type="ECO:0000256" key="1">
    <source>
        <dbReference type="SAM" id="MobiDB-lite"/>
    </source>
</evidence>
<evidence type="ECO:0000313" key="3">
    <source>
        <dbReference type="Proteomes" id="UP000673691"/>
    </source>
</evidence>